<dbReference type="InterPro" id="IPR050488">
    <property type="entry name" value="Ig_Fc_receptor"/>
</dbReference>
<dbReference type="InterPro" id="IPR007110">
    <property type="entry name" value="Ig-like_dom"/>
</dbReference>
<evidence type="ECO:0000256" key="2">
    <source>
        <dbReference type="ARBA" id="ARBA00023157"/>
    </source>
</evidence>
<keyword evidence="4" id="KW-1133">Transmembrane helix</keyword>
<keyword evidence="2" id="KW-1015">Disulfide bond</keyword>
<feature type="region of interest" description="Disordered" evidence="3">
    <location>
        <begin position="642"/>
        <end position="662"/>
    </location>
</feature>
<feature type="region of interest" description="Disordered" evidence="3">
    <location>
        <begin position="1"/>
        <end position="52"/>
    </location>
</feature>
<organism evidence="6 7">
    <name type="scientific">Electrophorus voltai</name>
    <dbReference type="NCBI Taxonomy" id="2609070"/>
    <lineage>
        <taxon>Eukaryota</taxon>
        <taxon>Metazoa</taxon>
        <taxon>Chordata</taxon>
        <taxon>Craniata</taxon>
        <taxon>Vertebrata</taxon>
        <taxon>Euteleostomi</taxon>
        <taxon>Actinopterygii</taxon>
        <taxon>Neopterygii</taxon>
        <taxon>Teleostei</taxon>
        <taxon>Ostariophysi</taxon>
        <taxon>Gymnotiformes</taxon>
        <taxon>Gymnotoidei</taxon>
        <taxon>Gymnotidae</taxon>
        <taxon>Electrophorus</taxon>
    </lineage>
</organism>
<dbReference type="GO" id="GO:0007166">
    <property type="term" value="P:cell surface receptor signaling pathway"/>
    <property type="evidence" value="ECO:0007669"/>
    <property type="project" value="TreeGrafter"/>
</dbReference>
<dbReference type="InterPro" id="IPR036179">
    <property type="entry name" value="Ig-like_dom_sf"/>
</dbReference>
<dbReference type="SMART" id="SM00409">
    <property type="entry name" value="IG"/>
    <property type="match status" value="2"/>
</dbReference>
<evidence type="ECO:0000256" key="3">
    <source>
        <dbReference type="SAM" id="MobiDB-lite"/>
    </source>
</evidence>
<feature type="transmembrane region" description="Helical" evidence="4">
    <location>
        <begin position="724"/>
        <end position="745"/>
    </location>
</feature>
<proteinExistence type="predicted"/>
<feature type="compositionally biased region" description="Basic and acidic residues" evidence="3">
    <location>
        <begin position="963"/>
        <end position="1110"/>
    </location>
</feature>
<evidence type="ECO:0000313" key="7">
    <source>
        <dbReference type="Proteomes" id="UP001239994"/>
    </source>
</evidence>
<dbReference type="SUPFAM" id="SSF48726">
    <property type="entry name" value="Immunoglobulin"/>
    <property type="match status" value="1"/>
</dbReference>
<dbReference type="InterPro" id="IPR013783">
    <property type="entry name" value="Ig-like_fold"/>
</dbReference>
<reference evidence="6" key="1">
    <citation type="submission" date="2023-03" db="EMBL/GenBank/DDBJ databases">
        <title>Electrophorus voltai genome.</title>
        <authorList>
            <person name="Bian C."/>
        </authorList>
    </citation>
    <scope>NUCLEOTIDE SEQUENCE</scope>
    <source>
        <strain evidence="6">CB-2022</strain>
        <tissue evidence="6">Muscle</tissue>
    </source>
</reference>
<accession>A0AAD9DVV6</accession>
<dbReference type="Gene3D" id="2.60.40.10">
    <property type="entry name" value="Immunoglobulins"/>
    <property type="match status" value="1"/>
</dbReference>
<evidence type="ECO:0000256" key="4">
    <source>
        <dbReference type="SAM" id="Phobius"/>
    </source>
</evidence>
<dbReference type="GO" id="GO:0004888">
    <property type="term" value="F:transmembrane signaling receptor activity"/>
    <property type="evidence" value="ECO:0007669"/>
    <property type="project" value="TreeGrafter"/>
</dbReference>
<protein>
    <recommendedName>
        <fullName evidence="5">Ig-like domain-containing protein</fullName>
    </recommendedName>
</protein>
<dbReference type="GO" id="GO:0006955">
    <property type="term" value="P:immune response"/>
    <property type="evidence" value="ECO:0007669"/>
    <property type="project" value="TreeGrafter"/>
</dbReference>
<evidence type="ECO:0000259" key="5">
    <source>
        <dbReference type="PROSITE" id="PS50835"/>
    </source>
</evidence>
<dbReference type="PROSITE" id="PS50835">
    <property type="entry name" value="IG_LIKE"/>
    <property type="match status" value="1"/>
</dbReference>
<feature type="compositionally biased region" description="Gly residues" evidence="3">
    <location>
        <begin position="891"/>
        <end position="901"/>
    </location>
</feature>
<keyword evidence="4" id="KW-0812">Transmembrane</keyword>
<feature type="compositionally biased region" description="Gly residues" evidence="3">
    <location>
        <begin position="644"/>
        <end position="654"/>
    </location>
</feature>
<evidence type="ECO:0000313" key="6">
    <source>
        <dbReference type="EMBL" id="KAK1794719.1"/>
    </source>
</evidence>
<dbReference type="PANTHER" id="PTHR11481">
    <property type="entry name" value="IMMUNOGLOBULIN FC RECEPTOR"/>
    <property type="match status" value="1"/>
</dbReference>
<keyword evidence="4" id="KW-0472">Membrane</keyword>
<dbReference type="InterPro" id="IPR003599">
    <property type="entry name" value="Ig_sub"/>
</dbReference>
<feature type="compositionally biased region" description="Gly residues" evidence="3">
    <location>
        <begin position="863"/>
        <end position="873"/>
    </location>
</feature>
<feature type="domain" description="Ig-like" evidence="5">
    <location>
        <begin position="300"/>
        <end position="386"/>
    </location>
</feature>
<gene>
    <name evidence="6" type="ORF">P4O66_009885</name>
</gene>
<dbReference type="EMBL" id="JAROKS010000016">
    <property type="protein sequence ID" value="KAK1794719.1"/>
    <property type="molecule type" value="Genomic_DNA"/>
</dbReference>
<feature type="transmembrane region" description="Helical" evidence="4">
    <location>
        <begin position="477"/>
        <end position="501"/>
    </location>
</feature>
<keyword evidence="1" id="KW-0732">Signal</keyword>
<feature type="compositionally biased region" description="Basic and acidic residues" evidence="3">
    <location>
        <begin position="1"/>
        <end position="46"/>
    </location>
</feature>
<feature type="non-terminal residue" evidence="6">
    <location>
        <position position="1110"/>
    </location>
</feature>
<dbReference type="PANTHER" id="PTHR11481:SF64">
    <property type="entry name" value="FC RECEPTOR-LIKE PROTEIN 4"/>
    <property type="match status" value="1"/>
</dbReference>
<feature type="region of interest" description="Disordered" evidence="3">
    <location>
        <begin position="861"/>
        <end position="1110"/>
    </location>
</feature>
<sequence>MGEEEKRGMREEKRGMREEKRDERRTEERDERREEKRREEKRREVDASGSGAGAVLLQEDSQGLDHPICYFSRRTTLLYSHITPLPPALAHSRTDGLTDGCRCAAELLITRKMLLLLPVFLAFTRANELKVVSHPYFPTFYVSDVITLLCKNGHDILKNDVKWLKNLTEFSSTPSITVMLRQSVSYSCESGGRKSGSFNINVLNLVPKARLSNTGRKAVIGRGDAVVLRLHVEDTLTDWWCRYTKDFTEYWTLPQRQEMSNHTALIHASIQGENSTNTTYWCMNTKSKQRSNAVTLRATGRIVMLQVPEGPVSEGENVHLRCEVWGGAHVDQAVFYQNGKKLPAGTKDTYDINNITMSSDGLYKCDATYRFIHISKSASAHHSVYSDEQVLQIIAGPPVATLVHDSGILRCKCPQCDSPGSHQWWYRVSGGSASKLSDTSADLKSRKEGFYTCRAAFENGFSRISNEVLLQVTAPDLVVMLMVVAVVLAVALCLVLAVCYWKRRRNTQMFGGKKVKELEDGADGGYELIDVEKGGRNKGQGEAEYEPLKGPQTQVYHTLKGQGEGQGGYEPLKGPQTQVYHTLKGQGEGQGKEQAEGEYDLLKDPQAQVYHSLKGQGEGQGEGQGGYEPLKGPQAQVYHSLKGQGEGQGEGQGGYEPLKGPQTQVYHSLKGQGEGQTAQAEVHHTLQAGPVKGQEERAGQAEGGYECLPLEEPDDVAEREKKDLVVMLMVVAVVLAVALCLVLAVCYWKRRRNTQMFGGKKVKELEDGADGGYELIDVEKGGRNKGQGEAEYEPLKGPQTQVYHTLKGQGEGQGGYEPLKGPQTQVYHTLKGQGEGQGKEQAEGEYDLLKDPQAQVYHSLKGQGEGQGEGQGGYEPLKGPQAQVYHSLKGQGEGQGEGQGGYEPLKGPQTQVYHTLKGQGEGQTAQAEVHHTLQAGPVKGQEERAGQAEGGYECLPLEEPDDVAEREKKEREERRGKERRGEERRREEEKGGEERRRGEERRGEERKRRERRGEERRGEEEKRAKRRGEERRGGEEKRGGEGRRREEERGGEERRGREESEEERRGEERRGREESEEERRGEERRRGEEKRGGEGRRREEERRGEERRRG</sequence>
<comment type="caution">
    <text evidence="6">The sequence shown here is derived from an EMBL/GenBank/DDBJ whole genome shotgun (WGS) entry which is preliminary data.</text>
</comment>
<evidence type="ECO:0000256" key="1">
    <source>
        <dbReference type="ARBA" id="ARBA00022729"/>
    </source>
</evidence>
<keyword evidence="7" id="KW-1185">Reference proteome</keyword>
<dbReference type="Pfam" id="PF13895">
    <property type="entry name" value="Ig_2"/>
    <property type="match status" value="1"/>
</dbReference>
<dbReference type="Proteomes" id="UP001239994">
    <property type="component" value="Unassembled WGS sequence"/>
</dbReference>
<dbReference type="AlphaFoldDB" id="A0AAD9DVV6"/>
<dbReference type="GO" id="GO:0009897">
    <property type="term" value="C:external side of plasma membrane"/>
    <property type="evidence" value="ECO:0007669"/>
    <property type="project" value="TreeGrafter"/>
</dbReference>
<name>A0AAD9DVV6_9TELE</name>